<dbReference type="InterPro" id="IPR038330">
    <property type="entry name" value="TspO/MBR-related_sf"/>
</dbReference>
<sequence length="266" mass="30476">MFNDRLVPLPLKVANTLGLILVLAANALANILPINGLNTGEVSDFYPNLFTPAGVTFSIWGIIYFFLILFVVYNYNVVGKKSDKKIVESIGWYFFISCILNVAWLLLWHYLYIGYSLIVMVLLLLILLRIYFTVHGNMYSDPNNRIFVRIPFSIYAGWITVATITNVTAFLVHLQWSGWGLPPQIWTLIMMAVATAIMSLVVYRFHDAVYGLVLIWTLAGIGWKHLEVFAMEYPFVVYGSVLFGLLMIGTIIASEWTRRKRERRLF</sequence>
<dbReference type="PANTHER" id="PTHR33802:SF1">
    <property type="entry name" value="XK-RELATED PROTEIN"/>
    <property type="match status" value="1"/>
</dbReference>
<feature type="transmembrane region" description="Helical" evidence="1">
    <location>
        <begin position="185"/>
        <end position="203"/>
    </location>
</feature>
<accession>A0A974XFZ3</accession>
<dbReference type="RefSeq" id="WP_207299267.1">
    <property type="nucleotide sequence ID" value="NZ_CP071444.1"/>
</dbReference>
<keyword evidence="1" id="KW-1133">Transmembrane helix</keyword>
<feature type="transmembrane region" description="Helical" evidence="1">
    <location>
        <begin position="53"/>
        <end position="78"/>
    </location>
</feature>
<dbReference type="KEGG" id="alka:J0B03_08930"/>
<dbReference type="AlphaFoldDB" id="A0A974XFZ3"/>
<dbReference type="Proteomes" id="UP000663499">
    <property type="component" value="Chromosome"/>
</dbReference>
<dbReference type="PANTHER" id="PTHR33802">
    <property type="entry name" value="SI:CH211-161H7.5-RELATED"/>
    <property type="match status" value="1"/>
</dbReference>
<organism evidence="2 3">
    <name type="scientific">Alkalibacter rhizosphaerae</name>
    <dbReference type="NCBI Taxonomy" id="2815577"/>
    <lineage>
        <taxon>Bacteria</taxon>
        <taxon>Bacillati</taxon>
        <taxon>Bacillota</taxon>
        <taxon>Clostridia</taxon>
        <taxon>Eubacteriales</taxon>
        <taxon>Eubacteriaceae</taxon>
        <taxon>Alkalibacter</taxon>
    </lineage>
</organism>
<evidence type="ECO:0000313" key="2">
    <source>
        <dbReference type="EMBL" id="QSX07925.1"/>
    </source>
</evidence>
<keyword evidence="1" id="KW-0812">Transmembrane</keyword>
<keyword evidence="3" id="KW-1185">Reference proteome</keyword>
<evidence type="ECO:0000313" key="3">
    <source>
        <dbReference type="Proteomes" id="UP000663499"/>
    </source>
</evidence>
<protein>
    <submittedName>
        <fullName evidence="2">Tryptophan-rich sensory protein</fullName>
    </submittedName>
</protein>
<proteinExistence type="predicted"/>
<feature type="transmembrane region" description="Helical" evidence="1">
    <location>
        <begin position="235"/>
        <end position="254"/>
    </location>
</feature>
<name>A0A974XFZ3_9FIRM</name>
<feature type="transmembrane region" description="Helical" evidence="1">
    <location>
        <begin position="208"/>
        <end position="223"/>
    </location>
</feature>
<feature type="transmembrane region" description="Helical" evidence="1">
    <location>
        <begin position="90"/>
        <end position="107"/>
    </location>
</feature>
<reference evidence="2" key="1">
    <citation type="submission" date="2021-03" db="EMBL/GenBank/DDBJ databases">
        <title>Alkalibacter marinus sp. nov., isolated from tidal flat sediment.</title>
        <authorList>
            <person name="Namirimu T."/>
            <person name="Yang J.-A."/>
            <person name="Yang S.-H."/>
            <person name="Kim Y.-J."/>
            <person name="Kwon K.K."/>
        </authorList>
    </citation>
    <scope>NUCLEOTIDE SEQUENCE</scope>
    <source>
        <strain evidence="2">ES005</strain>
    </source>
</reference>
<dbReference type="EMBL" id="CP071444">
    <property type="protein sequence ID" value="QSX07925.1"/>
    <property type="molecule type" value="Genomic_DNA"/>
</dbReference>
<evidence type="ECO:0000256" key="1">
    <source>
        <dbReference type="SAM" id="Phobius"/>
    </source>
</evidence>
<feature type="transmembrane region" description="Helical" evidence="1">
    <location>
        <begin position="113"/>
        <end position="132"/>
    </location>
</feature>
<feature type="transmembrane region" description="Helical" evidence="1">
    <location>
        <begin position="152"/>
        <end position="173"/>
    </location>
</feature>
<keyword evidence="1" id="KW-0472">Membrane</keyword>
<gene>
    <name evidence="2" type="ORF">J0B03_08930</name>
</gene>
<dbReference type="Gene3D" id="1.20.1260.100">
    <property type="entry name" value="TspO/MBR protein"/>
    <property type="match status" value="1"/>
</dbReference>